<evidence type="ECO:0000313" key="1">
    <source>
        <dbReference type="EMBL" id="GES39092.1"/>
    </source>
</evidence>
<name>A0ABQ0YR73_9NOCA</name>
<dbReference type="Proteomes" id="UP000325466">
    <property type="component" value="Unassembled WGS sequence"/>
</dbReference>
<comment type="caution">
    <text evidence="1">The sequence shown here is derived from an EMBL/GenBank/DDBJ whole genome shotgun (WGS) entry which is preliminary data.</text>
</comment>
<sequence length="43" mass="4335">MAPLTVLASFRAVIDPRRSVAVPPVPSVILGTVTDGHGGDGHA</sequence>
<keyword evidence="2" id="KW-1185">Reference proteome</keyword>
<gene>
    <name evidence="1" type="ORF">RAJCM14343_4360</name>
</gene>
<organism evidence="1 2">
    <name type="scientific">Rhodococcus aetherivorans</name>
    <dbReference type="NCBI Taxonomy" id="191292"/>
    <lineage>
        <taxon>Bacteria</taxon>
        <taxon>Bacillati</taxon>
        <taxon>Actinomycetota</taxon>
        <taxon>Actinomycetes</taxon>
        <taxon>Mycobacteriales</taxon>
        <taxon>Nocardiaceae</taxon>
        <taxon>Rhodococcus</taxon>
    </lineage>
</organism>
<reference evidence="1 2" key="1">
    <citation type="journal article" date="2018" name="Biodegradation">
        <title>1,4-Dioxane degradation characteristics of Rhodococcus aetherivorans JCM 14343.</title>
        <authorList>
            <person name="Inoue D."/>
            <person name="Tsunoda T."/>
            <person name="Yamamoto N."/>
            <person name="Ike M."/>
            <person name="Sei K."/>
        </authorList>
    </citation>
    <scope>NUCLEOTIDE SEQUENCE [LARGE SCALE GENOMIC DNA]</scope>
    <source>
        <strain evidence="1 2">JCM 14343</strain>
    </source>
</reference>
<dbReference type="EMBL" id="BLAH01000110">
    <property type="protein sequence ID" value="GES39092.1"/>
    <property type="molecule type" value="Genomic_DNA"/>
</dbReference>
<proteinExistence type="predicted"/>
<accession>A0ABQ0YR73</accession>
<evidence type="ECO:0000313" key="2">
    <source>
        <dbReference type="Proteomes" id="UP000325466"/>
    </source>
</evidence>
<protein>
    <submittedName>
        <fullName evidence="1">Uncharacterized protein</fullName>
    </submittedName>
</protein>